<evidence type="ECO:0000256" key="9">
    <source>
        <dbReference type="ARBA" id="ARBA00023015"/>
    </source>
</evidence>
<evidence type="ECO:0000256" key="2">
    <source>
        <dbReference type="ARBA" id="ARBA00010309"/>
    </source>
</evidence>
<comment type="function">
    <text evidence="12">Oxygenase that can act as both a histone lysine demethylase and a ribosomal histidine hydroxylase. Specifically demethylates 'Lys-4' (H3K4me) and 'Lys-36' (H3K36me) of histone H3, thereby playing a central role in histone code.</text>
</comment>
<feature type="compositionally biased region" description="Basic residues" evidence="16">
    <location>
        <begin position="279"/>
        <end position="289"/>
    </location>
</feature>
<keyword evidence="5" id="KW-0156">Chromatin regulator</keyword>
<gene>
    <name evidence="18" type="primary">NO66</name>
    <name evidence="18" type="ORF">Anas_01277</name>
</gene>
<dbReference type="AlphaFoldDB" id="A0A5N5T1V1"/>
<evidence type="ECO:0000256" key="3">
    <source>
        <dbReference type="ARBA" id="ARBA00022491"/>
    </source>
</evidence>
<dbReference type="GO" id="GO:0032259">
    <property type="term" value="P:methylation"/>
    <property type="evidence" value="ECO:0007669"/>
    <property type="project" value="UniProtKB-KW"/>
</dbReference>
<keyword evidence="11 14" id="KW-0539">Nucleus</keyword>
<keyword evidence="15" id="KW-0175">Coiled coil</keyword>
<keyword evidence="7 14" id="KW-0560">Oxidoreductase</keyword>
<feature type="compositionally biased region" description="Basic and acidic residues" evidence="16">
    <location>
        <begin position="251"/>
        <end position="262"/>
    </location>
</feature>
<dbReference type="InterPro" id="IPR049043">
    <property type="entry name" value="WHD_RIOX1"/>
</dbReference>
<reference evidence="18 19" key="1">
    <citation type="journal article" date="2019" name="PLoS Biol.">
        <title>Sex chromosomes control vertical transmission of feminizing Wolbachia symbionts in an isopod.</title>
        <authorList>
            <person name="Becking T."/>
            <person name="Chebbi M.A."/>
            <person name="Giraud I."/>
            <person name="Moumen B."/>
            <person name="Laverre T."/>
            <person name="Caubet Y."/>
            <person name="Peccoud J."/>
            <person name="Gilbert C."/>
            <person name="Cordaux R."/>
        </authorList>
    </citation>
    <scope>NUCLEOTIDE SEQUENCE [LARGE SCALE GENOMIC DNA]</scope>
    <source>
        <strain evidence="18">ANa2</strain>
        <tissue evidence="18">Whole body excluding digestive tract and cuticle</tissue>
    </source>
</reference>
<evidence type="ECO:0000256" key="7">
    <source>
        <dbReference type="ARBA" id="ARBA00023002"/>
    </source>
</evidence>
<evidence type="ECO:0000313" key="18">
    <source>
        <dbReference type="EMBL" id="KAB7500471.1"/>
    </source>
</evidence>
<dbReference type="Proteomes" id="UP000326759">
    <property type="component" value="Unassembled WGS sequence"/>
</dbReference>
<dbReference type="GO" id="GO:0140680">
    <property type="term" value="F:histone H3K36me/H3K36me2 demethylase activity"/>
    <property type="evidence" value="ECO:0007669"/>
    <property type="project" value="UniProtKB-EC"/>
</dbReference>
<dbReference type="Gene3D" id="3.90.930.40">
    <property type="match status" value="1"/>
</dbReference>
<evidence type="ECO:0000256" key="5">
    <source>
        <dbReference type="ARBA" id="ARBA00022853"/>
    </source>
</evidence>
<dbReference type="EC" id="1.14.11.27" evidence="14"/>
<evidence type="ECO:0000256" key="14">
    <source>
        <dbReference type="RuleBase" id="RU366061"/>
    </source>
</evidence>
<feature type="coiled-coil region" evidence="15">
    <location>
        <begin position="43"/>
        <end position="70"/>
    </location>
</feature>
<keyword evidence="6 14" id="KW-0223">Dioxygenase</keyword>
<evidence type="ECO:0000256" key="13">
    <source>
        <dbReference type="ARBA" id="ARBA00047915"/>
    </source>
</evidence>
<dbReference type="FunFam" id="3.90.930.40:FF:000001">
    <property type="entry name" value="ribosomal oxygenase 1 isoform X1"/>
    <property type="match status" value="1"/>
</dbReference>
<protein>
    <recommendedName>
        <fullName evidence="14">Bifunctional lysine-specific demethylase and histidyl-hydroxylase</fullName>
        <ecNumber evidence="14">1.14.11.27</ecNumber>
    </recommendedName>
</protein>
<feature type="domain" description="JmjC" evidence="17">
    <location>
        <begin position="513"/>
        <end position="653"/>
    </location>
</feature>
<evidence type="ECO:0000256" key="1">
    <source>
        <dbReference type="ARBA" id="ARBA00004123"/>
    </source>
</evidence>
<feature type="compositionally biased region" description="Basic and acidic residues" evidence="16">
    <location>
        <begin position="115"/>
        <end position="129"/>
    </location>
</feature>
<comment type="subcellular location">
    <subcellularLocation>
        <location evidence="1 14">Nucleus</location>
    </subcellularLocation>
</comment>
<dbReference type="GO" id="GO:0032453">
    <property type="term" value="F:histone H3K4 demethylase activity"/>
    <property type="evidence" value="ECO:0007669"/>
    <property type="project" value="TreeGrafter"/>
</dbReference>
<keyword evidence="3" id="KW-0678">Repressor</keyword>
<evidence type="ECO:0000256" key="4">
    <source>
        <dbReference type="ARBA" id="ARBA00022723"/>
    </source>
</evidence>
<dbReference type="Gene3D" id="2.60.120.650">
    <property type="entry name" value="Cupin"/>
    <property type="match status" value="1"/>
</dbReference>
<feature type="compositionally biased region" description="Basic residues" evidence="16">
    <location>
        <begin position="87"/>
        <end position="101"/>
    </location>
</feature>
<comment type="caution">
    <text evidence="18">The sequence shown here is derived from an EMBL/GenBank/DDBJ whole genome shotgun (WGS) entry which is preliminary data.</text>
</comment>
<feature type="region of interest" description="Disordered" evidence="16">
    <location>
        <begin position="183"/>
        <end position="212"/>
    </location>
</feature>
<keyword evidence="19" id="KW-1185">Reference proteome</keyword>
<dbReference type="OrthoDB" id="425950at2759"/>
<dbReference type="Pfam" id="PF21233">
    <property type="entry name" value="WHD_RIOX1"/>
    <property type="match status" value="1"/>
</dbReference>
<evidence type="ECO:0000259" key="17">
    <source>
        <dbReference type="PROSITE" id="PS51184"/>
    </source>
</evidence>
<dbReference type="InterPro" id="IPR039994">
    <property type="entry name" value="NO66-like"/>
</dbReference>
<dbReference type="GO" id="GO:0005730">
    <property type="term" value="C:nucleolus"/>
    <property type="evidence" value="ECO:0007669"/>
    <property type="project" value="TreeGrafter"/>
</dbReference>
<feature type="compositionally biased region" description="Basic and acidic residues" evidence="16">
    <location>
        <begin position="318"/>
        <end position="332"/>
    </location>
</feature>
<dbReference type="SUPFAM" id="SSF51197">
    <property type="entry name" value="Clavaminate synthase-like"/>
    <property type="match status" value="1"/>
</dbReference>
<keyword evidence="9 14" id="KW-0805">Transcription regulation</keyword>
<sequence length="825" mass="94509">MVQIKSSAPVPVLSARSVYNLVEGDIKRPTRDFQLPIKETLVRKKVYDNNKKLKKRVKRLNRKAKKNSIQAKTVQGKILIKMEGNVKPKKKEANKKGKTTVHKSEIEGNSYNGKNIKEINGESRNKEDQLKPSMDLIQSDNSSPANLNTKTNSVDEYKYLEIFEKQYDPMALQILERIEGTKHISRKGLKKANRKKVQKTFTNSSRKDFENEPETIKRKYNSMPMLQHDDDVKHFDLEAKNSTSEIENEVTSDKSSTKDSKKVLANGKTKKEKVSVLKSMKKTLTKTKRNPGESMHENESNSQSVEKTAEKKRKKRKLEVTSDKNSTKDAKKVLANGKTKKEKVSVLKNDPQSVEKIAEKKTKKRKLEDSLKERKIKKKSEVSKPSVCLVSSENELLNKFLTSDSYEVEDSQILGESVFASIISPLTTKLFMNYYLEKKHLLIKAKDKNRFKSILTTEDIDNILRKNNLSYTKNIDITSYVEGKRDTHNPEGRALASVVWDYYNSGCSIRMLNPQTFSNSVWKLLTTLQEFFNSFCGANVYLTPPGTQGFAPHWDDIEAFILQLEGKKRWKVYKWRSEEETLPRDSSGNFGLEDQLGELLLDCILEPGDMLYFPRGYIHQAEALDDIHSLHITISTYQKNAWVDLLEKVVELVNKMMEDDAPLDAAIDQMAKGSVYDALPPYLTESEEERTIFEGGERWSGDSEGVVNRSELTPETPIRLLRRGCVRLLVENDSVRLFHSLENSREYHEEEPKFIEISPEIAPGIEKLLHSYPKYITIEDLPLDSLEDKMILATGLWEKGIIISEHELDPSDIEEEDSISQQIPV</sequence>
<evidence type="ECO:0000256" key="11">
    <source>
        <dbReference type="ARBA" id="ARBA00023242"/>
    </source>
</evidence>
<keyword evidence="4 14" id="KW-0479">Metal-binding</keyword>
<dbReference type="PROSITE" id="PS51184">
    <property type="entry name" value="JMJC"/>
    <property type="match status" value="1"/>
</dbReference>
<comment type="similarity">
    <text evidence="2">Belongs to the ROX family. NO66 subfamily.</text>
</comment>
<dbReference type="Pfam" id="PF08007">
    <property type="entry name" value="JmjC_2"/>
    <property type="match status" value="1"/>
</dbReference>
<evidence type="ECO:0000256" key="16">
    <source>
        <dbReference type="SAM" id="MobiDB-lite"/>
    </source>
</evidence>
<keyword evidence="8 14" id="KW-0408">Iron</keyword>
<dbReference type="PANTHER" id="PTHR13096:SF8">
    <property type="entry name" value="RIBOSOMAL OXYGENASE 1"/>
    <property type="match status" value="1"/>
</dbReference>
<evidence type="ECO:0000256" key="6">
    <source>
        <dbReference type="ARBA" id="ARBA00022964"/>
    </source>
</evidence>
<dbReference type="FunFam" id="2.60.120.650:FF:000013">
    <property type="entry name" value="Ribosomal oxygenase 1"/>
    <property type="match status" value="1"/>
</dbReference>
<comment type="cofactor">
    <cofactor evidence="14">
        <name>Fe(2+)</name>
        <dbReference type="ChEBI" id="CHEBI:29033"/>
    </cofactor>
    <text evidence="14">Binds 1 Fe(2+) ion per subunit.</text>
</comment>
<accession>A0A5N5T1V1</accession>
<feature type="region of interest" description="Disordered" evidence="16">
    <location>
        <begin position="87"/>
        <end position="129"/>
    </location>
</feature>
<keyword evidence="18" id="KW-0489">Methyltransferase</keyword>
<feature type="compositionally biased region" description="Basic and acidic residues" evidence="16">
    <location>
        <begin position="290"/>
        <end position="299"/>
    </location>
</feature>
<dbReference type="InterPro" id="IPR003347">
    <property type="entry name" value="JmjC_dom"/>
</dbReference>
<keyword evidence="10 14" id="KW-0804">Transcription</keyword>
<dbReference type="EMBL" id="SEYY01013848">
    <property type="protein sequence ID" value="KAB7500471.1"/>
    <property type="molecule type" value="Genomic_DNA"/>
</dbReference>
<dbReference type="GO" id="GO:0005506">
    <property type="term" value="F:iron ion binding"/>
    <property type="evidence" value="ECO:0007669"/>
    <property type="project" value="UniProtKB-UniRule"/>
</dbReference>
<evidence type="ECO:0000313" key="19">
    <source>
        <dbReference type="Proteomes" id="UP000326759"/>
    </source>
</evidence>
<name>A0A5N5T1V1_9CRUS</name>
<keyword evidence="18" id="KW-0808">Transferase</keyword>
<evidence type="ECO:0000256" key="15">
    <source>
        <dbReference type="SAM" id="Coils"/>
    </source>
</evidence>
<evidence type="ECO:0000256" key="8">
    <source>
        <dbReference type="ARBA" id="ARBA00023004"/>
    </source>
</evidence>
<feature type="region of interest" description="Disordered" evidence="16">
    <location>
        <begin position="240"/>
        <end position="348"/>
    </location>
</feature>
<comment type="catalytic activity">
    <reaction evidence="13 14">
        <text>N(6),N(6)-dimethyl-L-lysyl(36)-[histone H3] + 2 2-oxoglutarate + 2 O2 = L-lysyl(36)-[histone H3] + 2 formaldehyde + 2 succinate + 2 CO2</text>
        <dbReference type="Rhea" id="RHEA:42032"/>
        <dbReference type="Rhea" id="RHEA-COMP:9785"/>
        <dbReference type="Rhea" id="RHEA-COMP:9787"/>
        <dbReference type="ChEBI" id="CHEBI:15379"/>
        <dbReference type="ChEBI" id="CHEBI:16526"/>
        <dbReference type="ChEBI" id="CHEBI:16810"/>
        <dbReference type="ChEBI" id="CHEBI:16842"/>
        <dbReference type="ChEBI" id="CHEBI:29969"/>
        <dbReference type="ChEBI" id="CHEBI:30031"/>
        <dbReference type="ChEBI" id="CHEBI:61976"/>
        <dbReference type="EC" id="1.14.11.27"/>
    </reaction>
</comment>
<dbReference type="PANTHER" id="PTHR13096">
    <property type="entry name" value="MINA53 MYC INDUCED NUCLEAR ANTIGEN"/>
    <property type="match status" value="1"/>
</dbReference>
<evidence type="ECO:0000256" key="12">
    <source>
        <dbReference type="ARBA" id="ARBA00025670"/>
    </source>
</evidence>
<organism evidence="18 19">
    <name type="scientific">Armadillidium nasatum</name>
    <dbReference type="NCBI Taxonomy" id="96803"/>
    <lineage>
        <taxon>Eukaryota</taxon>
        <taxon>Metazoa</taxon>
        <taxon>Ecdysozoa</taxon>
        <taxon>Arthropoda</taxon>
        <taxon>Crustacea</taxon>
        <taxon>Multicrustacea</taxon>
        <taxon>Malacostraca</taxon>
        <taxon>Eumalacostraca</taxon>
        <taxon>Peracarida</taxon>
        <taxon>Isopoda</taxon>
        <taxon>Oniscidea</taxon>
        <taxon>Crinocheta</taxon>
        <taxon>Armadillidiidae</taxon>
        <taxon>Armadillidium</taxon>
    </lineage>
</organism>
<feature type="compositionally biased region" description="Basic residues" evidence="16">
    <location>
        <begin position="183"/>
        <end position="198"/>
    </location>
</feature>
<evidence type="ECO:0000256" key="10">
    <source>
        <dbReference type="ARBA" id="ARBA00023163"/>
    </source>
</evidence>
<dbReference type="GO" id="GO:0008168">
    <property type="term" value="F:methyltransferase activity"/>
    <property type="evidence" value="ECO:0007669"/>
    <property type="project" value="UniProtKB-KW"/>
</dbReference>
<proteinExistence type="inferred from homology"/>